<dbReference type="Pfam" id="PF16344">
    <property type="entry name" value="FecR_C"/>
    <property type="match status" value="1"/>
</dbReference>
<proteinExistence type="predicted"/>
<protein>
    <submittedName>
        <fullName evidence="3">FecR family protein</fullName>
    </submittedName>
</protein>
<name>A0A4U1C255_9SPHI</name>
<dbReference type="Gene3D" id="2.60.120.1440">
    <property type="match status" value="1"/>
</dbReference>
<dbReference type="Proteomes" id="UP000308181">
    <property type="component" value="Unassembled WGS sequence"/>
</dbReference>
<dbReference type="InterPro" id="IPR032508">
    <property type="entry name" value="FecR_C"/>
</dbReference>
<dbReference type="AlphaFoldDB" id="A0A4U1C255"/>
<dbReference type="GO" id="GO:0016989">
    <property type="term" value="F:sigma factor antagonist activity"/>
    <property type="evidence" value="ECO:0007669"/>
    <property type="project" value="TreeGrafter"/>
</dbReference>
<feature type="domain" description="Protein FecR C-terminal" evidence="2">
    <location>
        <begin position="323"/>
        <end position="390"/>
    </location>
</feature>
<dbReference type="InterPro" id="IPR006860">
    <property type="entry name" value="FecR"/>
</dbReference>
<sequence length="392" mass="43826">MDKKEFLKLLNKYNQGKANAEEIAFLKAYYNLFEQSEEVLLKVNQSDKNILKQSISSEIKKKMLLMEEEEETQLVPFFTKWRWLAAASVFVAVCTLGFLLLKPAPKPQMAKLKSKVTLQDIAPGSNQAVLTLANGESITLNDKENGVLAKQAGVVINKSRDGLLQYVITADAEPAINTISTPRGGQYQLILADGTKVWLNAASSITFPTKFNGDERKVKIEGEAYFEVVKNAKKPFRVVSKNQVIEVLGTHFNVNTYDDEFTNKTTLLEGSVRVSKLDENGKIQLVSAKVLKPGEQASLAANQNNILVSIADEEEAIAWKNGYFKFNKADIQTMMRQVSRWYNVDVVFKGEISKDLFVGKINRSEHVSGVLRILELSKINVEINGRTIIISN</sequence>
<dbReference type="PANTHER" id="PTHR30273:SF2">
    <property type="entry name" value="PROTEIN FECR"/>
    <property type="match status" value="1"/>
</dbReference>
<dbReference type="OrthoDB" id="1099963at2"/>
<dbReference type="Gene3D" id="3.55.50.30">
    <property type="match status" value="1"/>
</dbReference>
<dbReference type="FunFam" id="2.60.120.1440:FF:000001">
    <property type="entry name" value="Putative anti-sigma factor"/>
    <property type="match status" value="1"/>
</dbReference>
<evidence type="ECO:0000313" key="3">
    <source>
        <dbReference type="EMBL" id="TKB99097.1"/>
    </source>
</evidence>
<dbReference type="EMBL" id="SWBP01000002">
    <property type="protein sequence ID" value="TKB99097.1"/>
    <property type="molecule type" value="Genomic_DNA"/>
</dbReference>
<reference evidence="3 4" key="1">
    <citation type="submission" date="2019-04" db="EMBL/GenBank/DDBJ databases">
        <title>Pedobacter sp. AR-3-17 sp. nov., isolated from Arctic soil.</title>
        <authorList>
            <person name="Dahal R.H."/>
            <person name="Kim D.-U."/>
        </authorList>
    </citation>
    <scope>NUCLEOTIDE SEQUENCE [LARGE SCALE GENOMIC DNA]</scope>
    <source>
        <strain evidence="3 4">AR-3-17</strain>
    </source>
</reference>
<keyword evidence="4" id="KW-1185">Reference proteome</keyword>
<dbReference type="Pfam" id="PF04773">
    <property type="entry name" value="FecR"/>
    <property type="match status" value="1"/>
</dbReference>
<dbReference type="RefSeq" id="WP_136825908.1">
    <property type="nucleotide sequence ID" value="NZ_SWBP01000002.1"/>
</dbReference>
<dbReference type="InterPro" id="IPR012373">
    <property type="entry name" value="Ferrdict_sens_TM"/>
</dbReference>
<gene>
    <name evidence="3" type="ORF">FA046_08285</name>
</gene>
<accession>A0A4U1C255</accession>
<comment type="caution">
    <text evidence="3">The sequence shown here is derived from an EMBL/GenBank/DDBJ whole genome shotgun (WGS) entry which is preliminary data.</text>
</comment>
<evidence type="ECO:0000259" key="2">
    <source>
        <dbReference type="Pfam" id="PF16344"/>
    </source>
</evidence>
<organism evidence="3 4">
    <name type="scientific">Pedobacter cryophilus</name>
    <dbReference type="NCBI Taxonomy" id="2571271"/>
    <lineage>
        <taxon>Bacteria</taxon>
        <taxon>Pseudomonadati</taxon>
        <taxon>Bacteroidota</taxon>
        <taxon>Sphingobacteriia</taxon>
        <taxon>Sphingobacteriales</taxon>
        <taxon>Sphingobacteriaceae</taxon>
        <taxon>Pedobacter</taxon>
    </lineage>
</organism>
<evidence type="ECO:0000313" key="4">
    <source>
        <dbReference type="Proteomes" id="UP000308181"/>
    </source>
</evidence>
<evidence type="ECO:0000259" key="1">
    <source>
        <dbReference type="Pfam" id="PF04773"/>
    </source>
</evidence>
<feature type="domain" description="FecR protein" evidence="1">
    <location>
        <begin position="178"/>
        <end position="273"/>
    </location>
</feature>
<dbReference type="PANTHER" id="PTHR30273">
    <property type="entry name" value="PERIPLASMIC SIGNAL SENSOR AND SIGMA FACTOR ACTIVATOR FECR-RELATED"/>
    <property type="match status" value="1"/>
</dbReference>